<evidence type="ECO:0008006" key="3">
    <source>
        <dbReference type="Google" id="ProtNLM"/>
    </source>
</evidence>
<proteinExistence type="predicted"/>
<protein>
    <recommendedName>
        <fullName evidence="3">IrrE N-terminal-like domain-containing protein</fullName>
    </recommendedName>
</protein>
<evidence type="ECO:0000313" key="2">
    <source>
        <dbReference type="Proteomes" id="UP001500432"/>
    </source>
</evidence>
<name>A0ABN3BZF7_9MICC</name>
<evidence type="ECO:0000313" key="1">
    <source>
        <dbReference type="EMBL" id="GAA2202322.1"/>
    </source>
</evidence>
<comment type="caution">
    <text evidence="1">The sequence shown here is derived from an EMBL/GenBank/DDBJ whole genome shotgun (WGS) entry which is preliminary data.</text>
</comment>
<sequence>MRRRLRRDGLGAVRSEASEAVSRLGLGSAFGFQELVDSVARFRGTRLDIRAVPSLGKGEVSALWLSMRDAELILHVHTESELYREQIILHELAHMILGHDLQETGSMAQNSLLPDLPAALIQGALARCRERSRIELAAEVLADLLAKGLSASRGSSGGEPLKFSEVFG</sequence>
<organism evidence="1 2">
    <name type="scientific">Sinomonas flava</name>
    <dbReference type="NCBI Taxonomy" id="496857"/>
    <lineage>
        <taxon>Bacteria</taxon>
        <taxon>Bacillati</taxon>
        <taxon>Actinomycetota</taxon>
        <taxon>Actinomycetes</taxon>
        <taxon>Micrococcales</taxon>
        <taxon>Micrococcaceae</taxon>
        <taxon>Sinomonas</taxon>
    </lineage>
</organism>
<reference evidence="1 2" key="1">
    <citation type="journal article" date="2019" name="Int. J. Syst. Evol. Microbiol.">
        <title>The Global Catalogue of Microorganisms (GCM) 10K type strain sequencing project: providing services to taxonomists for standard genome sequencing and annotation.</title>
        <authorList>
            <consortium name="The Broad Institute Genomics Platform"/>
            <consortium name="The Broad Institute Genome Sequencing Center for Infectious Disease"/>
            <person name="Wu L."/>
            <person name="Ma J."/>
        </authorList>
    </citation>
    <scope>NUCLEOTIDE SEQUENCE [LARGE SCALE GENOMIC DNA]</scope>
    <source>
        <strain evidence="1 2">JCM 16034</strain>
    </source>
</reference>
<keyword evidence="2" id="KW-1185">Reference proteome</keyword>
<gene>
    <name evidence="1" type="ORF">GCM10009849_30280</name>
</gene>
<accession>A0ABN3BZF7</accession>
<dbReference type="EMBL" id="BAAAQW010000010">
    <property type="protein sequence ID" value="GAA2202322.1"/>
    <property type="molecule type" value="Genomic_DNA"/>
</dbReference>
<dbReference type="Proteomes" id="UP001500432">
    <property type="component" value="Unassembled WGS sequence"/>
</dbReference>